<comment type="pathway">
    <text evidence="1">Siderophore biosynthesis.</text>
</comment>
<keyword evidence="3" id="KW-0597">Phosphoprotein</keyword>
<feature type="domain" description="Carrier" evidence="7">
    <location>
        <begin position="3760"/>
        <end position="3833"/>
    </location>
</feature>
<dbReference type="PROSITE" id="PS00455">
    <property type="entry name" value="AMP_BINDING"/>
    <property type="match status" value="2"/>
</dbReference>
<dbReference type="InterPro" id="IPR020845">
    <property type="entry name" value="AMP-binding_CS"/>
</dbReference>
<keyword evidence="9" id="KW-1185">Reference proteome</keyword>
<protein>
    <submittedName>
        <fullName evidence="8">Nonribosomal peptide synthetase 2</fullName>
    </submittedName>
</protein>
<keyword evidence="4" id="KW-0436">Ligase</keyword>
<dbReference type="Pfam" id="PF00668">
    <property type="entry name" value="Condensation"/>
    <property type="match status" value="5"/>
</dbReference>
<dbReference type="Gene3D" id="3.40.50.980">
    <property type="match status" value="2"/>
</dbReference>
<dbReference type="Pfam" id="PF00501">
    <property type="entry name" value="AMP-binding"/>
    <property type="match status" value="3"/>
</dbReference>
<dbReference type="GO" id="GO:0043041">
    <property type="term" value="P:amino acid activation for nonribosomal peptide biosynthetic process"/>
    <property type="evidence" value="ECO:0007669"/>
    <property type="project" value="TreeGrafter"/>
</dbReference>
<evidence type="ECO:0000313" key="8">
    <source>
        <dbReference type="EMBL" id="TDZ16539.1"/>
    </source>
</evidence>
<dbReference type="Gene3D" id="3.30.559.30">
    <property type="entry name" value="Nonribosomal peptide synthetase, condensation domain"/>
    <property type="match status" value="6"/>
</dbReference>
<evidence type="ECO:0000256" key="4">
    <source>
        <dbReference type="ARBA" id="ARBA00022598"/>
    </source>
</evidence>
<dbReference type="InterPro" id="IPR000873">
    <property type="entry name" value="AMP-dep_synth/lig_dom"/>
</dbReference>
<proteinExistence type="inferred from homology"/>
<keyword evidence="2" id="KW-0596">Phosphopantetheine</keyword>
<dbReference type="InterPro" id="IPR001242">
    <property type="entry name" value="Condensation_dom"/>
</dbReference>
<feature type="domain" description="Carrier" evidence="7">
    <location>
        <begin position="1569"/>
        <end position="1645"/>
    </location>
</feature>
<reference evidence="9" key="1">
    <citation type="journal article" date="2013" name="New Phytol.">
        <title>Comparative genomic and transcriptomic analyses reveal the hemibiotrophic stage shift of Colletotrichum fungi.</title>
        <authorList>
            <person name="Gan P."/>
            <person name="Ikeda K."/>
            <person name="Irieda H."/>
            <person name="Narusaka M."/>
            <person name="O'Connell R.J."/>
            <person name="Narusaka Y."/>
            <person name="Takano Y."/>
            <person name="Kubo Y."/>
            <person name="Shirasu K."/>
        </authorList>
    </citation>
    <scope>NUCLEOTIDE SEQUENCE [LARGE SCALE GENOMIC DNA]</scope>
    <source>
        <strain evidence="9">104-T / ATCC 96160 / CBS 514.97 / LARS 414 / MAFF 240422</strain>
    </source>
</reference>
<dbReference type="InterPro" id="IPR006162">
    <property type="entry name" value="Ppantetheine_attach_site"/>
</dbReference>
<evidence type="ECO:0000256" key="1">
    <source>
        <dbReference type="ARBA" id="ARBA00004924"/>
    </source>
</evidence>
<feature type="domain" description="Carrier" evidence="7">
    <location>
        <begin position="3205"/>
        <end position="3281"/>
    </location>
</feature>
<dbReference type="InterPro" id="IPR009081">
    <property type="entry name" value="PP-bd_ACP"/>
</dbReference>
<dbReference type="NCBIfam" id="TIGR01733">
    <property type="entry name" value="AA-adenyl-dom"/>
    <property type="match status" value="2"/>
</dbReference>
<evidence type="ECO:0000259" key="7">
    <source>
        <dbReference type="PROSITE" id="PS50075"/>
    </source>
</evidence>
<dbReference type="InterPro" id="IPR045851">
    <property type="entry name" value="AMP-bd_C_sf"/>
</dbReference>
<dbReference type="SMART" id="SM00823">
    <property type="entry name" value="PKS_PP"/>
    <property type="match status" value="4"/>
</dbReference>
<dbReference type="FunFam" id="3.30.300.30:FF:000033">
    <property type="entry name" value="Nonribosomal siderophore peptide synthase SidC"/>
    <property type="match status" value="1"/>
</dbReference>
<dbReference type="SUPFAM" id="SSF56801">
    <property type="entry name" value="Acetyl-CoA synthetase-like"/>
    <property type="match status" value="3"/>
</dbReference>
<feature type="region of interest" description="Disordered" evidence="6">
    <location>
        <begin position="3159"/>
        <end position="3198"/>
    </location>
</feature>
<sequence>MAELQHTTFYYFNSVHASTQQLSNCCNLTAPKTSKHAVAATRSVNHHLSHWLDSSSARRLFVLLCSGYLGEHFPSLETVSLIMDDIGPGHELKLSILNPRPLRVPGPRLLHQLVHVTSDEAIPAIHSLDGQGKESTWSYSQLHLAADVLAKRITAAAGILSRSTEFVVPLLVPQCPQLYISMLAILKAGGAFCPLHIDAPPERVSFILQDVAAKVVVVSRGLVSKVSKDGGDRVILVVDEDAAPEAVTQPYVAERISESDVTSQRLAYVMYTSGSTGTPKGVGVSHDAATQSLLAHNRHVPAFNRFLQFASPTFDVSVFEIFFPFFRGCTLVICDRGRMLDDLPTIIQRLQVDACELTPTVAGSLLRSRQNAPCLRLLLTIGEMLTESVVKEFGGDQEVESMLWGITLQPRYQTASPSSNIGFPLDSVSCFVAAIPDEGTPYTFEVLPVGEVGELVRLAERHVQIVKEFAYDFAMISDEDYSSPFRVQVQDNPGNDGTLALLQIHHALYDGWTADLLLEDLSTLAAGHFLEERPQFYEVADFFHGPAVTMQMDEARSFWADQLLGWQRHGLPRLMGRLPDKVEVQTAAKTMNISQAGLDDVAKSFQCHAQVFFQAAILWLWAGLQGQTDVVIGSVSSGRTIPVTNIERIMGPCISTTPLRVNLKELTSISDLVRFIHSTNRRVLQHGILPLGEVKKLSGLGPGDAMFDILFVYQESLYSNAARHGKVREVAHRDFLETNILVEIEPTANGPHCCLTYHTNALSDAHANLILDQLESVVRYLLDNPGNPIDAIQAELTPDLTSTFNANPRELATTPDLAAIFEQTTERTPDAVAICFATSPENDEYDTMSYHDLNSMANQIACYLRNQGARQGGIIGLIMEKSLPLYAAMLGILKAGCAYLPLLPSVPKERIHSILLQADVGLCVADAEVSLKLPNLPSCRFVDVRSHSVNLLAMPSGNISLPPDPSRPAYVIYTSGTTGTPKGVVVTQLNIAGNLDVLSRIYPISHHSRFLQACSQAFDVSVFEIFFTWKVGACLCSGTNDTLFEDLERAIRKLGCTHLSMTPTVASLVDPRNVPNVEFLVTAGEPMTAVVAKNWTGLLFQGYGPAETTNICTVKKMKPGDVIDHLGFSFENTSTFVLAPGRSEALPVGFVGELCFGGDQVAAGYLGMQGLTDSKFINHPQFGRIYRSGDMGRMLPDGSLMVLGRMDDQLKLRGQRIDTGEISSTLTTSGLATSSEAVIVNRENSPATHLAVFYVPANRTRAEYSTLLIDENLSLPAPVDYLPVLREMINPQDGRDAFWRRSFEGFRPIPHKLVAKGVVGKVSEKPVVMAEPLKLSLGQLQSVCKASGVSTLSFFQATWTVFLSLLYEETDVCFGNVMSGRSLDHEGIDRLVAPCFNTVPVRVEMASSTQAVTLLKTLQGLNPHLLHHQFTPLRHVQAQVAKRGIQLFDSLLLVQQPRTERSSRVWDLLGDNGIMDIPLVCEIIPDTRADTVLFKLHSNSEYMTPDALAGLLQLVLQLAVDIAQFPASTIPSRASLSAGLAQSLSGVVVERHADAGERASHDVSVVEEEIWTALEDQIRQIVAKLAKTSVHKIGRDTTIFQLGLDSINAVQLAAMMRDEGLQLSALEVLEFLTCAEMAGHLSRSSGTGSVANYDFAQFERDVRGTTRVGDAEKILPCTPLQCAMLNDFIQSKGTDYLNYVSFDIDEGITMAQLQTAWISLVSHHEILRTGFLPTQHQDASFAMLQHPFANLAVPLTIHDDILNPFNVFKWKLDAAQHVLQSLHLPPWTLALERSGSVIRMHFVVHHALYDAHSLQLLLRDLSTYLVESREPTRRGSVEMALSKILLASVDNHESRQFWTEKSSEVVVNRFPTMTPLSEKSPGLVSTSKPSVNHLDDLSKSAKDAGFSIQVYLEAAWTRVLSSYIGEDDVVFGVVLSGRLDKDTKDAPFPCINTVPVVAHNRSSNSELLEQIFNNHKQLLKHQHAPLAQVQGWLGYPNTPLFDTLLVYQRFPDNEGVDFPWKPVSDEGNLDYPVSLELEPLKDGHLQLRLTHRTDVLPTAQAGHLLDQFDAVLRQLSQSPTGKEDELWLKNASKFSITSPLEPNIASEEHFLHQLVETKARTHPAKTALEFVTGFNGETPISRKWTFKELNDKGNQVANLLHPLAKVGHVIAIHFDKCPEACFSILGILKSGCAFLALDPSAPKARKEFIMKDSGALVLLTNDTIDFDIDQPVIHIDEPSLNGNPKQYTTPEALNVQHNSYCLYTSGTTGTPKGCEITHENAVQAMKAFQRLFAGHWDHTSKWLQFASFHFDVSVLEQYWTWSVGMTLVGAPRDLILDDLAGAIRRLEITHIDLTPSLARLLDPAEVPSLSRGVFITGGEALKQEILDVWGPVGVIYNAYGPTEATIGVTMYQRVPHNGRASNIGKQFDNVGSYVLRPGTDIPVLRGGVGELCVSGKLVGKGYLNRPELTEERFPYLKSFGERVYRTGDLVRLLHDGCFDFLGRADDQVKLRGQRLELGEINHAIRTRVPEITDVATLVTKHGSLDKDLLVSFISCKSTVTSTAALKVLYDTETAVLARAVQKACRDTLPGYMVPSYVFQVPRIPLSPNNKADFKQLNQLFRTLTPERLVQLSPSTRTTSEPSTEIQRRTLSAVQEFVGADTVVSLSSNIFDLGMDSISALRLSRLMRKNGLLGAAPRVVLRNPVLADLAEALQQSQSLEEGTGAYEARQLIQAFGHRYRSLATQELSLPNDREIEYVAPCTPLQEGMLSRFMSDQDEGAYFTAFRLKLSPSVSIDKLKAACERLVQCHPILRTRFIQTPAGFAQIALRSGQLSWKDLRTTSSSDVEAELSRSLPCLIHRNNKCVSDPLELIVAQLEGETILVVHIFHALYDGTSFETMLRWVSREYLQQEHEAAPSFLDTLAHGPLANYDTSRQFWAEHLRHCSFDTIQRLPHGDHATVLAKTKTYSARNLETLRRSLNVTLQSVVLALWTSGFKKHFPINAATGVIVSGRSLDIDQIENTIGPLFNTLLFYAGIKDGDTWLSLIQKCHEFNTAVLQFQHVPLRNIQKWCARSRGRPIFENLFVFQVDSAKVTEPTTMWSIMDDYSVSDYPLAFEASVTSDGQLRVQIVAHGDVADEATMDSLFEDIDEAMVDVTSRGTHSLPVTENPSREASAAASPRTPLSSRPESVDGDTKDQQLDLNRSSFQWTPVALSIRSEIAALSGAAEESITEDLALLQLGLDSIDLVKLSARLKHAGHELTLSQLMRSQTIAAMSELLGHDRHPENELGHESNYMILKDKLKKAVESVGVDLSNVEAILPTTPLQESMVADMLRSDFDQYFNHDVLELSDGVDFGRYESAWQRVVTASPILRTVFVQIEDPTLEQTYAQVVLRQSNLSINQLYAGDVSGTRDVIIKHQEAARNAHGLSNLLQLSLIVGEGKTLLILSISHALYDGWSLALLHQDVSAAYHSKLVSRPSVEPFLRHLVKTPTGRSRSFWAQYLANVQPSLLEETRSTSSSREKTHRTEAVSSASPAEVTDFCKRHAVSLQVLGQACWAAVLSTLLKTLEVTFGVVLAGRDSEEAQHLMFPTMNTVAVRCFLHGSATDFLQYLQETMGDIVEFQNYPLRKAQAMSGGRLFNTLFILQKSPESRPDNLLATSVDGSAATEFAICAELESTQNNLVWRIAAQNGFVSDKETYELLHQLDRALRYFISSPSDNLLHFEGRDVSICQLPPFEAVRWDEPSQSSSVEAAETDRDNQWTNVEAAIRRVLSQTAAVDPGSIKKSHTLYSLGLDSISAIKVSALLRKEGVSLGVRALLMSSSIPEMAHHAQAGAAVAAVKGPTATSSSFSCDLPETIDKAAILRKAGLVTSQVEGMLPPLPMQVYMITVWQSAEGGVFYPDFFYRLKGPTACSEAGVGLPALFFAAVAKALQTTRMSNTSASTGQVVFGIYYANRSLSADLESTFPTLNLIPLRVRVEEGDSVISMARRVQQDLHLISSYSTVGLWELRRWTGVELDCFVNFLHLGDASGETLATSSLHLESISSGAEIEEAKEAFASAVKPAFCSPRWLEDNAVRGTFSNALDIEASVNGRGLDIGVFGSASRISQDDAEKLIDQLGASLLAV</sequence>
<dbReference type="GO" id="GO:0005737">
    <property type="term" value="C:cytoplasm"/>
    <property type="evidence" value="ECO:0007669"/>
    <property type="project" value="TreeGrafter"/>
</dbReference>
<dbReference type="STRING" id="1213857.A0A484FDQ0"/>
<evidence type="ECO:0000256" key="3">
    <source>
        <dbReference type="ARBA" id="ARBA00022553"/>
    </source>
</evidence>
<evidence type="ECO:0000313" key="9">
    <source>
        <dbReference type="Proteomes" id="UP000014480"/>
    </source>
</evidence>
<dbReference type="SUPFAM" id="SSF52777">
    <property type="entry name" value="CoA-dependent acyltransferases"/>
    <property type="match status" value="10"/>
</dbReference>
<dbReference type="GO" id="GO:0031169">
    <property type="term" value="P:ferrichrome biosynthetic process"/>
    <property type="evidence" value="ECO:0007669"/>
    <property type="project" value="UniProtKB-ARBA"/>
</dbReference>
<comment type="caution">
    <text evidence="8">The sequence shown here is derived from an EMBL/GenBank/DDBJ whole genome shotgun (WGS) entry which is preliminary data.</text>
</comment>
<dbReference type="OrthoDB" id="416786at2759"/>
<dbReference type="Pfam" id="PF00550">
    <property type="entry name" value="PP-binding"/>
    <property type="match status" value="4"/>
</dbReference>
<dbReference type="Proteomes" id="UP000014480">
    <property type="component" value="Unassembled WGS sequence"/>
</dbReference>
<feature type="compositionally biased region" description="Basic and acidic residues" evidence="6">
    <location>
        <begin position="3187"/>
        <end position="3197"/>
    </location>
</feature>
<dbReference type="CDD" id="cd05918">
    <property type="entry name" value="A_NRPS_SidN3_like"/>
    <property type="match status" value="1"/>
</dbReference>
<dbReference type="PROSITE" id="PS00012">
    <property type="entry name" value="PHOSPHOPANTETHEINE"/>
    <property type="match status" value="4"/>
</dbReference>
<accession>A0A484FDQ0</accession>
<evidence type="ECO:0000256" key="2">
    <source>
        <dbReference type="ARBA" id="ARBA00022450"/>
    </source>
</evidence>
<dbReference type="Gene3D" id="3.40.50.12780">
    <property type="entry name" value="N-terminal domain of ligase-like"/>
    <property type="match status" value="2"/>
</dbReference>
<dbReference type="Gene3D" id="3.30.559.10">
    <property type="entry name" value="Chloramphenicol acetyltransferase-like domain"/>
    <property type="match status" value="4"/>
</dbReference>
<name>A0A484FDQ0_COLOR</name>
<dbReference type="InterPro" id="IPR010071">
    <property type="entry name" value="AA_adenyl_dom"/>
</dbReference>
<dbReference type="PROSITE" id="PS50075">
    <property type="entry name" value="CARRIER"/>
    <property type="match status" value="4"/>
</dbReference>
<dbReference type="InterPro" id="IPR042099">
    <property type="entry name" value="ANL_N_sf"/>
</dbReference>
<dbReference type="PANTHER" id="PTHR45527:SF1">
    <property type="entry name" value="FATTY ACID SYNTHASE"/>
    <property type="match status" value="1"/>
</dbReference>
<dbReference type="FunFam" id="3.40.50.12780:FF:000024">
    <property type="entry name" value="Nonribosomal siderophore peptide synthase SidC"/>
    <property type="match status" value="2"/>
</dbReference>
<feature type="domain" description="Carrier" evidence="7">
    <location>
        <begin position="2640"/>
        <end position="2716"/>
    </location>
</feature>
<dbReference type="InterPro" id="IPR023213">
    <property type="entry name" value="CAT-like_dom_sf"/>
</dbReference>
<reference evidence="9" key="2">
    <citation type="journal article" date="2019" name="Mol. Plant Microbe Interact.">
        <title>Genome sequence resources for four phytopathogenic fungi from the Colletotrichum orbiculare species complex.</title>
        <authorList>
            <person name="Gan P."/>
            <person name="Tsushima A."/>
            <person name="Narusaka M."/>
            <person name="Narusaka Y."/>
            <person name="Takano Y."/>
            <person name="Kubo Y."/>
            <person name="Shirasu K."/>
        </authorList>
    </citation>
    <scope>GENOME REANNOTATION</scope>
    <source>
        <strain evidence="9">104-T / ATCC 96160 / CBS 514.97 / LARS 414 / MAFF 240422</strain>
    </source>
</reference>
<evidence type="ECO:0000256" key="5">
    <source>
        <dbReference type="ARBA" id="ARBA00029454"/>
    </source>
</evidence>
<organism evidence="8 9">
    <name type="scientific">Colletotrichum orbiculare (strain 104-T / ATCC 96160 / CBS 514.97 / LARS 414 / MAFF 240422)</name>
    <name type="common">Cucumber anthracnose fungus</name>
    <name type="synonym">Colletotrichum lagenarium</name>
    <dbReference type="NCBI Taxonomy" id="1213857"/>
    <lineage>
        <taxon>Eukaryota</taxon>
        <taxon>Fungi</taxon>
        <taxon>Dikarya</taxon>
        <taxon>Ascomycota</taxon>
        <taxon>Pezizomycotina</taxon>
        <taxon>Sordariomycetes</taxon>
        <taxon>Hypocreomycetidae</taxon>
        <taxon>Glomerellales</taxon>
        <taxon>Glomerellaceae</taxon>
        <taxon>Colletotrichum</taxon>
        <taxon>Colletotrichum orbiculare species complex</taxon>
    </lineage>
</organism>
<dbReference type="SUPFAM" id="SSF47336">
    <property type="entry name" value="ACP-like"/>
    <property type="match status" value="4"/>
</dbReference>
<dbReference type="EMBL" id="AMCV02000034">
    <property type="protein sequence ID" value="TDZ16539.1"/>
    <property type="molecule type" value="Genomic_DNA"/>
</dbReference>
<dbReference type="Gene3D" id="3.30.300.30">
    <property type="match status" value="2"/>
</dbReference>
<dbReference type="Gene3D" id="1.10.1200.10">
    <property type="entry name" value="ACP-like"/>
    <property type="match status" value="4"/>
</dbReference>
<dbReference type="GO" id="GO:0031177">
    <property type="term" value="F:phosphopantetheine binding"/>
    <property type="evidence" value="ECO:0007669"/>
    <property type="project" value="InterPro"/>
</dbReference>
<dbReference type="PANTHER" id="PTHR45527">
    <property type="entry name" value="NONRIBOSOMAL PEPTIDE SYNTHETASE"/>
    <property type="match status" value="1"/>
</dbReference>
<comment type="similarity">
    <text evidence="5">Belongs to the NRP synthetase family.</text>
</comment>
<dbReference type="InterPro" id="IPR020806">
    <property type="entry name" value="PKS_PP-bd"/>
</dbReference>
<dbReference type="GO" id="GO:0016874">
    <property type="term" value="F:ligase activity"/>
    <property type="evidence" value="ECO:0007669"/>
    <property type="project" value="UniProtKB-KW"/>
</dbReference>
<evidence type="ECO:0000256" key="6">
    <source>
        <dbReference type="SAM" id="MobiDB-lite"/>
    </source>
</evidence>
<gene>
    <name evidence="8" type="primary">NPS2</name>
    <name evidence="8" type="ORF">Cob_v010483</name>
</gene>
<dbReference type="InterPro" id="IPR036736">
    <property type="entry name" value="ACP-like_sf"/>
</dbReference>
<dbReference type="GO" id="GO:0010106">
    <property type="term" value="P:cellular response to iron ion starvation"/>
    <property type="evidence" value="ECO:0007669"/>
    <property type="project" value="UniProtKB-ARBA"/>
</dbReference>